<evidence type="ECO:0000259" key="1">
    <source>
        <dbReference type="Pfam" id="PF08393"/>
    </source>
</evidence>
<dbReference type="InterPro" id="IPR013602">
    <property type="entry name" value="Dynein_heavy_linker"/>
</dbReference>
<feature type="non-terminal residue" evidence="2">
    <location>
        <position position="1"/>
    </location>
</feature>
<dbReference type="PANTHER" id="PTHR45703">
    <property type="entry name" value="DYNEIN HEAVY CHAIN"/>
    <property type="match status" value="1"/>
</dbReference>
<name>A0A8S2Y468_9BILA</name>
<dbReference type="GO" id="GO:0007018">
    <property type="term" value="P:microtubule-based movement"/>
    <property type="evidence" value="ECO:0007669"/>
    <property type="project" value="InterPro"/>
</dbReference>
<evidence type="ECO:0000313" key="2">
    <source>
        <dbReference type="EMBL" id="CAF4537848.1"/>
    </source>
</evidence>
<dbReference type="GO" id="GO:0045505">
    <property type="term" value="F:dynein intermediate chain binding"/>
    <property type="evidence" value="ECO:0007669"/>
    <property type="project" value="InterPro"/>
</dbReference>
<sequence>EEINKAIEDNQISLSTFKASRFIKPFSREVDKWERDISHVLEVTELWLTVQRQWLYLEVNFERQRQKRNHFSENILFV</sequence>
<reference evidence="2" key="1">
    <citation type="submission" date="2021-02" db="EMBL/GenBank/DDBJ databases">
        <authorList>
            <person name="Nowell W R."/>
        </authorList>
    </citation>
    <scope>NUCLEOTIDE SEQUENCE</scope>
</reference>
<feature type="domain" description="Dynein heavy chain linker" evidence="1">
    <location>
        <begin position="1"/>
        <end position="64"/>
    </location>
</feature>
<accession>A0A8S2Y468</accession>
<protein>
    <recommendedName>
        <fullName evidence="1">Dynein heavy chain linker domain-containing protein</fullName>
    </recommendedName>
</protein>
<dbReference type="Gene3D" id="1.20.140.100">
    <property type="entry name" value="Dynein heavy chain, N-terminal domain 2"/>
    <property type="match status" value="1"/>
</dbReference>
<comment type="caution">
    <text evidence="2">The sequence shown here is derived from an EMBL/GenBank/DDBJ whole genome shotgun (WGS) entry which is preliminary data.</text>
</comment>
<dbReference type="AlphaFoldDB" id="A0A8S2Y468"/>
<proteinExistence type="predicted"/>
<organism evidence="2 3">
    <name type="scientific">Rotaria magnacalcarata</name>
    <dbReference type="NCBI Taxonomy" id="392030"/>
    <lineage>
        <taxon>Eukaryota</taxon>
        <taxon>Metazoa</taxon>
        <taxon>Spiralia</taxon>
        <taxon>Gnathifera</taxon>
        <taxon>Rotifera</taxon>
        <taxon>Eurotatoria</taxon>
        <taxon>Bdelloidea</taxon>
        <taxon>Philodinida</taxon>
        <taxon>Philodinidae</taxon>
        <taxon>Rotaria</taxon>
    </lineage>
</organism>
<dbReference type="InterPro" id="IPR042222">
    <property type="entry name" value="Dynein_2_N"/>
</dbReference>
<dbReference type="Pfam" id="PF08393">
    <property type="entry name" value="DHC_N2"/>
    <property type="match status" value="1"/>
</dbReference>
<dbReference type="GO" id="GO:0051959">
    <property type="term" value="F:dynein light intermediate chain binding"/>
    <property type="evidence" value="ECO:0007669"/>
    <property type="project" value="InterPro"/>
</dbReference>
<gene>
    <name evidence="2" type="ORF">BYL167_LOCUS37569</name>
</gene>
<dbReference type="InterPro" id="IPR026983">
    <property type="entry name" value="DHC"/>
</dbReference>
<dbReference type="GO" id="GO:0030286">
    <property type="term" value="C:dynein complex"/>
    <property type="evidence" value="ECO:0007669"/>
    <property type="project" value="InterPro"/>
</dbReference>
<evidence type="ECO:0000313" key="3">
    <source>
        <dbReference type="Proteomes" id="UP000681967"/>
    </source>
</evidence>
<dbReference type="Proteomes" id="UP000681967">
    <property type="component" value="Unassembled WGS sequence"/>
</dbReference>
<dbReference type="EMBL" id="CAJOBH010085424">
    <property type="protein sequence ID" value="CAF4537848.1"/>
    <property type="molecule type" value="Genomic_DNA"/>
</dbReference>
<dbReference type="PANTHER" id="PTHR45703:SF32">
    <property type="entry name" value="DYNEINS HEAVY CHAIN"/>
    <property type="match status" value="1"/>
</dbReference>